<organism evidence="1 2">
    <name type="scientific">Hwanghaeella grinnelliae</name>
    <dbReference type="NCBI Taxonomy" id="2500179"/>
    <lineage>
        <taxon>Bacteria</taxon>
        <taxon>Pseudomonadati</taxon>
        <taxon>Pseudomonadota</taxon>
        <taxon>Alphaproteobacteria</taxon>
        <taxon>Rhodospirillales</taxon>
        <taxon>Rhodospirillaceae</taxon>
        <taxon>Hwanghaeella</taxon>
    </lineage>
</organism>
<dbReference type="RefSeq" id="WP_127766036.1">
    <property type="nucleotide sequence ID" value="NZ_SADE01000002.1"/>
</dbReference>
<proteinExistence type="predicted"/>
<gene>
    <name evidence="1" type="ORF">EOI86_15335</name>
</gene>
<reference evidence="2" key="1">
    <citation type="submission" date="2019-01" db="EMBL/GenBank/DDBJ databases">
        <title>Gri0909 isolated from a small marine red alga.</title>
        <authorList>
            <person name="Kim J."/>
            <person name="Jeong S.E."/>
            <person name="Jeon C.O."/>
        </authorList>
    </citation>
    <scope>NUCLEOTIDE SEQUENCE [LARGE SCALE GENOMIC DNA]</scope>
    <source>
        <strain evidence="2">Gri0909</strain>
    </source>
</reference>
<accession>A0A3S2Y321</accession>
<dbReference type="AlphaFoldDB" id="A0A3S2Y321"/>
<dbReference type="OrthoDB" id="528805at2"/>
<dbReference type="EMBL" id="SADE01000002">
    <property type="protein sequence ID" value="RVU36560.1"/>
    <property type="molecule type" value="Genomic_DNA"/>
</dbReference>
<comment type="caution">
    <text evidence="1">The sequence shown here is derived from an EMBL/GenBank/DDBJ whole genome shotgun (WGS) entry which is preliminary data.</text>
</comment>
<protein>
    <submittedName>
        <fullName evidence="1">XRE family transcriptional regulator</fullName>
    </submittedName>
</protein>
<dbReference type="Gene3D" id="1.10.260.40">
    <property type="entry name" value="lambda repressor-like DNA-binding domains"/>
    <property type="match status" value="1"/>
</dbReference>
<sequence length="159" mass="18206">MSTTTKERPVQVDTALWPEDFSQDTGFRDRLRQVVDEIGSRKRAGLIANVKAEMITKYIDGKAKPTFFTVRALASAAGVGMDWLAYGEEHRPTVEQEGPIDHDLLAMVIENLEERLSQFDVNISTEKRARLIALMYEHFVHLEEEDRQRSTFLSRLLPV</sequence>
<dbReference type="Proteomes" id="UP000287447">
    <property type="component" value="Unassembled WGS sequence"/>
</dbReference>
<keyword evidence="2" id="KW-1185">Reference proteome</keyword>
<evidence type="ECO:0000313" key="1">
    <source>
        <dbReference type="EMBL" id="RVU36560.1"/>
    </source>
</evidence>
<dbReference type="SUPFAM" id="SSF47413">
    <property type="entry name" value="lambda repressor-like DNA-binding domains"/>
    <property type="match status" value="1"/>
</dbReference>
<evidence type="ECO:0000313" key="2">
    <source>
        <dbReference type="Proteomes" id="UP000287447"/>
    </source>
</evidence>
<dbReference type="GO" id="GO:0003677">
    <property type="term" value="F:DNA binding"/>
    <property type="evidence" value="ECO:0007669"/>
    <property type="project" value="InterPro"/>
</dbReference>
<dbReference type="InterPro" id="IPR010982">
    <property type="entry name" value="Lambda_DNA-bd_dom_sf"/>
</dbReference>
<name>A0A3S2Y321_9PROT</name>